<protein>
    <submittedName>
        <fullName evidence="1">Uncharacterized protein</fullName>
    </submittedName>
</protein>
<proteinExistence type="predicted"/>
<dbReference type="EMBL" id="CM042040">
    <property type="protein sequence ID" value="KAI3716652.1"/>
    <property type="molecule type" value="Genomic_DNA"/>
</dbReference>
<name>A0ACB9B3I4_9ASTR</name>
<evidence type="ECO:0000313" key="2">
    <source>
        <dbReference type="Proteomes" id="UP001056120"/>
    </source>
</evidence>
<dbReference type="Proteomes" id="UP001056120">
    <property type="component" value="Linkage Group LG23"/>
</dbReference>
<reference evidence="2" key="1">
    <citation type="journal article" date="2022" name="Mol. Ecol. Resour.">
        <title>The genomes of chicory, endive, great burdock and yacon provide insights into Asteraceae palaeo-polyploidization history and plant inulin production.</title>
        <authorList>
            <person name="Fan W."/>
            <person name="Wang S."/>
            <person name="Wang H."/>
            <person name="Wang A."/>
            <person name="Jiang F."/>
            <person name="Liu H."/>
            <person name="Zhao H."/>
            <person name="Xu D."/>
            <person name="Zhang Y."/>
        </authorList>
    </citation>
    <scope>NUCLEOTIDE SEQUENCE [LARGE SCALE GENOMIC DNA]</scope>
    <source>
        <strain evidence="2">cv. Yunnan</strain>
    </source>
</reference>
<evidence type="ECO:0000313" key="1">
    <source>
        <dbReference type="EMBL" id="KAI3716652.1"/>
    </source>
</evidence>
<comment type="caution">
    <text evidence="1">The sequence shown here is derived from an EMBL/GenBank/DDBJ whole genome shotgun (WGS) entry which is preliminary data.</text>
</comment>
<accession>A0ACB9B3I4</accession>
<sequence>MQKLTKPTSSPGRTDKFPPPLMRFLRNNVGSKSRRRSRASPMFLRKKNTPIETTQEPSSPKVTCIGQVRVRRSNKTTTTTSQHRRRNRCLRNFKPRSCHNLWSKCLSFFRICKNPQDSHVSPHEQDQDQDHVREVEHVTLEPDDVNQGLIVSKSPPKNVFLLTRCRSAPYRSSSLANIFRESTMGEEEEVVEKFKKLNIEKEEEEEVVEVENGEVSEEGGTCNGGEELKAVPLILSRCKSEPARTWDQLLV</sequence>
<organism evidence="1 2">
    <name type="scientific">Smallanthus sonchifolius</name>
    <dbReference type="NCBI Taxonomy" id="185202"/>
    <lineage>
        <taxon>Eukaryota</taxon>
        <taxon>Viridiplantae</taxon>
        <taxon>Streptophyta</taxon>
        <taxon>Embryophyta</taxon>
        <taxon>Tracheophyta</taxon>
        <taxon>Spermatophyta</taxon>
        <taxon>Magnoliopsida</taxon>
        <taxon>eudicotyledons</taxon>
        <taxon>Gunneridae</taxon>
        <taxon>Pentapetalae</taxon>
        <taxon>asterids</taxon>
        <taxon>campanulids</taxon>
        <taxon>Asterales</taxon>
        <taxon>Asteraceae</taxon>
        <taxon>Asteroideae</taxon>
        <taxon>Heliantheae alliance</taxon>
        <taxon>Millerieae</taxon>
        <taxon>Smallanthus</taxon>
    </lineage>
</organism>
<reference evidence="1 2" key="2">
    <citation type="journal article" date="2022" name="Mol. Ecol. Resour.">
        <title>The genomes of chicory, endive, great burdock and yacon provide insights into Asteraceae paleo-polyploidization history and plant inulin production.</title>
        <authorList>
            <person name="Fan W."/>
            <person name="Wang S."/>
            <person name="Wang H."/>
            <person name="Wang A."/>
            <person name="Jiang F."/>
            <person name="Liu H."/>
            <person name="Zhao H."/>
            <person name="Xu D."/>
            <person name="Zhang Y."/>
        </authorList>
    </citation>
    <scope>NUCLEOTIDE SEQUENCE [LARGE SCALE GENOMIC DNA]</scope>
    <source>
        <strain evidence="2">cv. Yunnan</strain>
        <tissue evidence="1">Leaves</tissue>
    </source>
</reference>
<keyword evidence="2" id="KW-1185">Reference proteome</keyword>
<gene>
    <name evidence="1" type="ORF">L1987_67668</name>
</gene>